<dbReference type="SUPFAM" id="SSF56281">
    <property type="entry name" value="Metallo-hydrolase/oxidoreductase"/>
    <property type="match status" value="1"/>
</dbReference>
<dbReference type="AlphaFoldDB" id="A0A9Q7WHR1"/>
<protein>
    <submittedName>
        <fullName evidence="2">Beta-lactamase domain-containing protein</fullName>
        <ecNumber evidence="2">3.-.-.-</ecNumber>
    </submittedName>
</protein>
<dbReference type="InterPro" id="IPR036866">
    <property type="entry name" value="RibonucZ/Hydroxyglut_hydro"/>
</dbReference>
<proteinExistence type="predicted"/>
<dbReference type="EMBL" id="FSFA01000001">
    <property type="protein sequence ID" value="SHW98331.1"/>
    <property type="molecule type" value="Genomic_DNA"/>
</dbReference>
<dbReference type="InterPro" id="IPR050662">
    <property type="entry name" value="Sec-metab_biosynth-thioest"/>
</dbReference>
<accession>A0A9Q7WHR1</accession>
<dbReference type="Gene3D" id="1.10.10.10">
    <property type="entry name" value="Winged helix-like DNA-binding domain superfamily/Winged helix DNA-binding domain"/>
    <property type="match status" value="1"/>
</dbReference>
<dbReference type="InterPro" id="IPR001279">
    <property type="entry name" value="Metallo-B-lactamas"/>
</dbReference>
<evidence type="ECO:0000313" key="2">
    <source>
        <dbReference type="EMBL" id="SHW98331.1"/>
    </source>
</evidence>
<dbReference type="Gene3D" id="3.60.15.10">
    <property type="entry name" value="Ribonuclease Z/Hydroxyacylglutathione hydrolase-like"/>
    <property type="match status" value="1"/>
</dbReference>
<dbReference type="SMART" id="SM00849">
    <property type="entry name" value="Lactamase_B"/>
    <property type="match status" value="1"/>
</dbReference>
<keyword evidence="2" id="KW-0378">Hydrolase</keyword>
<evidence type="ECO:0000313" key="3">
    <source>
        <dbReference type="Proteomes" id="UP000185183"/>
    </source>
</evidence>
<dbReference type="PANTHER" id="PTHR23131">
    <property type="entry name" value="ENDORIBONUCLEASE LACTB2"/>
    <property type="match status" value="1"/>
</dbReference>
<organism evidence="2 3">
    <name type="scientific">Mycobacteroides abscessus subsp. bolletii</name>
    <dbReference type="NCBI Taxonomy" id="319705"/>
    <lineage>
        <taxon>Bacteria</taxon>
        <taxon>Bacillati</taxon>
        <taxon>Actinomycetota</taxon>
        <taxon>Actinomycetes</taxon>
        <taxon>Mycobacteriales</taxon>
        <taxon>Mycobacteriaceae</taxon>
        <taxon>Mycobacteroides</taxon>
        <taxon>Mycobacteroides abscessus</taxon>
    </lineage>
</organism>
<feature type="domain" description="Metallo-beta-lactamase" evidence="1">
    <location>
        <begin position="38"/>
        <end position="198"/>
    </location>
</feature>
<comment type="caution">
    <text evidence="2">The sequence shown here is derived from an EMBL/GenBank/DDBJ whole genome shotgun (WGS) entry which is preliminary data.</text>
</comment>
<sequence length="274" mass="29783">MSHDGAPLWMPAYERWRPVTDFAGVVLCDNPGLMRLNGTNSWVLRAHGHRECVVVDPGPRRHKRHVKVLAEQGQIALVLISHRHPDHIGAAGALRALSGAPIRAWRSADCRGGEPLREGEIITAAGVQITVMHTPGHTDDSVSLLVQKGSQRAVLTGDTVLGQGTTVLNGRPGALRSYLQSLDKLAALGTGCVLLPGHGPEHTDLLSVVEFYQQHRRDRLADLCRVLDGLGISAVDARPLALLPKMYADTEMALWPAAYVSLKAQLHYLRQTDT</sequence>
<dbReference type="InterPro" id="IPR036388">
    <property type="entry name" value="WH-like_DNA-bd_sf"/>
</dbReference>
<dbReference type="PANTHER" id="PTHR23131:SF0">
    <property type="entry name" value="ENDORIBONUCLEASE LACTB2"/>
    <property type="match status" value="1"/>
</dbReference>
<dbReference type="GO" id="GO:0016787">
    <property type="term" value="F:hydrolase activity"/>
    <property type="evidence" value="ECO:0007669"/>
    <property type="project" value="UniProtKB-KW"/>
</dbReference>
<name>A0A9Q7WHR1_9MYCO</name>
<reference evidence="2 3" key="1">
    <citation type="submission" date="2016-11" db="EMBL/GenBank/DDBJ databases">
        <authorList>
            <consortium name="Pathogen Informatics"/>
        </authorList>
    </citation>
    <scope>NUCLEOTIDE SEQUENCE [LARGE SCALE GENOMIC DNA]</scope>
    <source>
        <strain evidence="2 3">968</strain>
    </source>
</reference>
<dbReference type="Proteomes" id="UP000185183">
    <property type="component" value="Unassembled WGS sequence"/>
</dbReference>
<evidence type="ECO:0000259" key="1">
    <source>
        <dbReference type="SMART" id="SM00849"/>
    </source>
</evidence>
<dbReference type="CDD" id="cd16278">
    <property type="entry name" value="metallo-hydrolase-like_MBL-fold"/>
    <property type="match status" value="1"/>
</dbReference>
<gene>
    <name evidence="2" type="primary">baeB_1</name>
    <name evidence="2" type="ORF">SAMEA2275694_01126</name>
</gene>
<dbReference type="EC" id="3.-.-.-" evidence="2"/>
<dbReference type="Pfam" id="PF00753">
    <property type="entry name" value="Lactamase_B"/>
    <property type="match status" value="1"/>
</dbReference>